<sequence>MVSVSRSHWDWKLGPAGEAGVLLGYKNNNSSYQILQLSDKKILISKHARFDESEFPLVRSFSSKYVSEISGRGDILDLGKVDKVVPVDQVEVVDEFHPAEAVDGICFVTPNPEPEDSSRRVMIFRCPQEREMTPLKPQLLQCHLE</sequence>
<evidence type="ECO:0000259" key="1">
    <source>
        <dbReference type="Pfam" id="PF25597"/>
    </source>
</evidence>
<evidence type="ECO:0000313" key="2">
    <source>
        <dbReference type="EMBL" id="MBW0555587.1"/>
    </source>
</evidence>
<dbReference type="InterPro" id="IPR057670">
    <property type="entry name" value="SH3_retrovirus"/>
</dbReference>
<dbReference type="Proteomes" id="UP000765509">
    <property type="component" value="Unassembled WGS sequence"/>
</dbReference>
<gene>
    <name evidence="2" type="ORF">O181_095302</name>
</gene>
<reference evidence="2" key="1">
    <citation type="submission" date="2021-03" db="EMBL/GenBank/DDBJ databases">
        <title>Draft genome sequence of rust myrtle Austropuccinia psidii MF-1, a brazilian biotype.</title>
        <authorList>
            <person name="Quecine M.C."/>
            <person name="Pachon D.M.R."/>
            <person name="Bonatelli M.L."/>
            <person name="Correr F.H."/>
            <person name="Franceschini L.M."/>
            <person name="Leite T.F."/>
            <person name="Margarido G.R.A."/>
            <person name="Almeida C.A."/>
            <person name="Ferrarezi J.A."/>
            <person name="Labate C.A."/>
        </authorList>
    </citation>
    <scope>NUCLEOTIDE SEQUENCE</scope>
    <source>
        <strain evidence="2">MF-1</strain>
    </source>
</reference>
<comment type="caution">
    <text evidence="2">The sequence shown here is derived from an EMBL/GenBank/DDBJ whole genome shotgun (WGS) entry which is preliminary data.</text>
</comment>
<accession>A0A9Q3J531</accession>
<proteinExistence type="predicted"/>
<keyword evidence="3" id="KW-1185">Reference proteome</keyword>
<feature type="domain" description="Retroviral polymerase SH3-like" evidence="1">
    <location>
        <begin position="12"/>
        <end position="60"/>
    </location>
</feature>
<dbReference type="AlphaFoldDB" id="A0A9Q3J531"/>
<dbReference type="EMBL" id="AVOT02062632">
    <property type="protein sequence ID" value="MBW0555587.1"/>
    <property type="molecule type" value="Genomic_DNA"/>
</dbReference>
<protein>
    <recommendedName>
        <fullName evidence="1">Retroviral polymerase SH3-like domain-containing protein</fullName>
    </recommendedName>
</protein>
<dbReference type="OrthoDB" id="2518452at2759"/>
<dbReference type="Pfam" id="PF25597">
    <property type="entry name" value="SH3_retrovirus"/>
    <property type="match status" value="1"/>
</dbReference>
<organism evidence="2 3">
    <name type="scientific">Austropuccinia psidii MF-1</name>
    <dbReference type="NCBI Taxonomy" id="1389203"/>
    <lineage>
        <taxon>Eukaryota</taxon>
        <taxon>Fungi</taxon>
        <taxon>Dikarya</taxon>
        <taxon>Basidiomycota</taxon>
        <taxon>Pucciniomycotina</taxon>
        <taxon>Pucciniomycetes</taxon>
        <taxon>Pucciniales</taxon>
        <taxon>Sphaerophragmiaceae</taxon>
        <taxon>Austropuccinia</taxon>
    </lineage>
</organism>
<name>A0A9Q3J531_9BASI</name>
<evidence type="ECO:0000313" key="3">
    <source>
        <dbReference type="Proteomes" id="UP000765509"/>
    </source>
</evidence>